<dbReference type="PROSITE" id="PS50011">
    <property type="entry name" value="PROTEIN_KINASE_DOM"/>
    <property type="match status" value="1"/>
</dbReference>
<dbReference type="PANTHER" id="PTHR14030">
    <property type="entry name" value="MITOTIC CHECKPOINT SERINE/THREONINE-PROTEIN KINASE BUB1"/>
    <property type="match status" value="1"/>
</dbReference>
<name>A0A161ZU09_DAUCS</name>
<evidence type="ECO:0000256" key="2">
    <source>
        <dbReference type="ARBA" id="ARBA00022454"/>
    </source>
</evidence>
<dbReference type="GO" id="GO:0051754">
    <property type="term" value="P:meiotic sister chromatid cohesion, centromeric"/>
    <property type="evidence" value="ECO:0007669"/>
    <property type="project" value="TreeGrafter"/>
</dbReference>
<accession>A0A161ZU09</accession>
<protein>
    <recommendedName>
        <fullName evidence="8">Protein kinase domain-containing protein</fullName>
    </recommendedName>
</protein>
<reference evidence="7" key="1">
    <citation type="journal article" date="2016" name="Nat. Genet.">
        <title>A high-quality carrot genome assembly provides new insights into carotenoid accumulation and asterid genome evolution.</title>
        <authorList>
            <person name="Iorizzo M."/>
            <person name="Ellison S."/>
            <person name="Senalik D."/>
            <person name="Zeng P."/>
            <person name="Satapoomin P."/>
            <person name="Huang J."/>
            <person name="Bowman M."/>
            <person name="Iovene M."/>
            <person name="Sanseverino W."/>
            <person name="Cavagnaro P."/>
            <person name="Yildiz M."/>
            <person name="Macko-Podgorni A."/>
            <person name="Moranska E."/>
            <person name="Grzebelus E."/>
            <person name="Grzebelus D."/>
            <person name="Ashrafi H."/>
            <person name="Zheng Z."/>
            <person name="Cheng S."/>
            <person name="Spooner D."/>
            <person name="Van Deynze A."/>
            <person name="Simon P."/>
        </authorList>
    </citation>
    <scope>NUCLEOTIDE SEQUENCE [LARGE SCALE GENOMIC DNA]</scope>
    <source>
        <tissue evidence="7">Leaf</tissue>
    </source>
</reference>
<dbReference type="Gene3D" id="1.25.40.430">
    <property type="match status" value="1"/>
</dbReference>
<keyword evidence="2" id="KW-0158">Chromosome</keyword>
<dbReference type="EMBL" id="LNRQ01000006">
    <property type="protein sequence ID" value="KZM91382.1"/>
    <property type="molecule type" value="Genomic_DNA"/>
</dbReference>
<dbReference type="Pfam" id="PF00069">
    <property type="entry name" value="Pkinase"/>
    <property type="match status" value="1"/>
</dbReference>
<dbReference type="InterPro" id="IPR000719">
    <property type="entry name" value="Prot_kinase_dom"/>
</dbReference>
<dbReference type="GO" id="GO:0000776">
    <property type="term" value="C:kinetochore"/>
    <property type="evidence" value="ECO:0007669"/>
    <property type="project" value="UniProtKB-KW"/>
</dbReference>
<dbReference type="InterPro" id="IPR011009">
    <property type="entry name" value="Kinase-like_dom_sf"/>
</dbReference>
<dbReference type="Gene3D" id="1.10.510.10">
    <property type="entry name" value="Transferase(Phosphotransferase) domain 1"/>
    <property type="match status" value="1"/>
</dbReference>
<organism evidence="7">
    <name type="scientific">Daucus carota subsp. sativus</name>
    <name type="common">Carrot</name>
    <dbReference type="NCBI Taxonomy" id="79200"/>
    <lineage>
        <taxon>Eukaryota</taxon>
        <taxon>Viridiplantae</taxon>
        <taxon>Streptophyta</taxon>
        <taxon>Embryophyta</taxon>
        <taxon>Tracheophyta</taxon>
        <taxon>Spermatophyta</taxon>
        <taxon>Magnoliopsida</taxon>
        <taxon>eudicotyledons</taxon>
        <taxon>Gunneridae</taxon>
        <taxon>Pentapetalae</taxon>
        <taxon>asterids</taxon>
        <taxon>campanulids</taxon>
        <taxon>Apiales</taxon>
        <taxon>Apiaceae</taxon>
        <taxon>Apioideae</taxon>
        <taxon>Scandiceae</taxon>
        <taxon>Daucinae</taxon>
        <taxon>Daucus</taxon>
        <taxon>Daucus sect. Daucus</taxon>
    </lineage>
</organism>
<evidence type="ECO:0008006" key="8">
    <source>
        <dbReference type="Google" id="ProtNLM"/>
    </source>
</evidence>
<sequence>MTAVSDAPVDSTADPLFPWLRSIEKTLINLKSNADADDSQLYQLASDCVHTFKNDIRYQNDVRFLKIWFLYMDGSSDFKSVFREMQQCNICVHNSVLYESYALFLEVKGMLREAHSVYQLGISRNAEPIERLKKRLALFYERMTAIVNACSDKKGYHSISKAYPGKVALSTLAKSIRNKVIIDIGGKKYQIIGCAGQGGFAQVFKAYVNSNPEDVVALKIQKPAFPWEFYMYRQLDMRILGRERSSFGFVHKLHLYSDYSILVSNYLSHGTLQDAINSNVVIGGSMAEVLCIYYTIELLSMLEALHASRIVHGDFKPDNLLIRYARDELTENDFHGRTGPWEDQGLCLVDWGRGIDLSLFPEKTKFTGDCRTSGFRCIEMQENKPWTFQAKGPRTRGGEGGASRLIQTASCSLKSDPLRPCLDQIRKQADDHKSLVLAYASYARKLKLENSNLVDTYGLCVIVHMMLHNSYMETEKKMSSSGSYINLPKAPFKRYWQIDLWKNLFSELLNISPDHDHIESLRSIRKSFQDYMCSKPQRIKDLKQSLVKQRQSMCSA</sequence>
<evidence type="ECO:0000259" key="5">
    <source>
        <dbReference type="PROSITE" id="PS50011"/>
    </source>
</evidence>
<proteinExistence type="predicted"/>
<keyword evidence="4" id="KW-0137">Centromere</keyword>
<dbReference type="GO" id="GO:0032991">
    <property type="term" value="C:protein-containing complex"/>
    <property type="evidence" value="ECO:0007669"/>
    <property type="project" value="UniProtKB-ARBA"/>
</dbReference>
<evidence type="ECO:0000256" key="4">
    <source>
        <dbReference type="ARBA" id="ARBA00023328"/>
    </source>
</evidence>
<keyword evidence="3" id="KW-0995">Kinetochore</keyword>
<dbReference type="GO" id="GO:0007094">
    <property type="term" value="P:mitotic spindle assembly checkpoint signaling"/>
    <property type="evidence" value="ECO:0007669"/>
    <property type="project" value="InterPro"/>
</dbReference>
<dbReference type="GO" id="GO:0004672">
    <property type="term" value="F:protein kinase activity"/>
    <property type="evidence" value="ECO:0007669"/>
    <property type="project" value="InterPro"/>
</dbReference>
<dbReference type="PROSITE" id="PS00108">
    <property type="entry name" value="PROTEIN_KINASE_ST"/>
    <property type="match status" value="1"/>
</dbReference>
<dbReference type="PROSITE" id="PS51489">
    <property type="entry name" value="BUB1_N"/>
    <property type="match status" value="1"/>
</dbReference>
<dbReference type="STRING" id="79200.A0A161ZU09"/>
<dbReference type="SMART" id="SM00220">
    <property type="entry name" value="S_TKc"/>
    <property type="match status" value="1"/>
</dbReference>
<dbReference type="OMA" id="KSPFKRY"/>
<evidence type="ECO:0000256" key="3">
    <source>
        <dbReference type="ARBA" id="ARBA00022838"/>
    </source>
</evidence>
<dbReference type="PANTHER" id="PTHR14030:SF4">
    <property type="entry name" value="BUB1 KINASE, ISOFORM A-RELATED"/>
    <property type="match status" value="1"/>
</dbReference>
<dbReference type="GO" id="GO:0005524">
    <property type="term" value="F:ATP binding"/>
    <property type="evidence" value="ECO:0007669"/>
    <property type="project" value="InterPro"/>
</dbReference>
<comment type="caution">
    <text evidence="7">The sequence shown here is derived from an EMBL/GenBank/DDBJ whole genome shotgun (WGS) entry which is preliminary data.</text>
</comment>
<dbReference type="InterPro" id="IPR013212">
    <property type="entry name" value="Mad3/Bub1_I"/>
</dbReference>
<comment type="subcellular location">
    <subcellularLocation>
        <location evidence="1">Chromosome</location>
        <location evidence="1">Centromere</location>
        <location evidence="1">Kinetochore</location>
    </subcellularLocation>
</comment>
<dbReference type="Gramene" id="KZM91382">
    <property type="protein sequence ID" value="KZM91382"/>
    <property type="gene ID" value="DCAR_021253"/>
</dbReference>
<dbReference type="AlphaFoldDB" id="A0A161ZU09"/>
<dbReference type="InterPro" id="IPR015661">
    <property type="entry name" value="Bub1/Mad3"/>
</dbReference>
<feature type="domain" description="Protein kinase" evidence="5">
    <location>
        <begin position="189"/>
        <end position="556"/>
    </location>
</feature>
<dbReference type="SMART" id="SM00777">
    <property type="entry name" value="Mad3_BUB1_I"/>
    <property type="match status" value="1"/>
</dbReference>
<evidence type="ECO:0000313" key="7">
    <source>
        <dbReference type="EMBL" id="KZM91382.1"/>
    </source>
</evidence>
<dbReference type="Pfam" id="PF08311">
    <property type="entry name" value="Mad3_BUB1_I"/>
    <property type="match status" value="1"/>
</dbReference>
<dbReference type="InterPro" id="IPR008271">
    <property type="entry name" value="Ser/Thr_kinase_AS"/>
</dbReference>
<dbReference type="SUPFAM" id="SSF56112">
    <property type="entry name" value="Protein kinase-like (PK-like)"/>
    <property type="match status" value="1"/>
</dbReference>
<evidence type="ECO:0000256" key="1">
    <source>
        <dbReference type="ARBA" id="ARBA00004629"/>
    </source>
</evidence>
<evidence type="ECO:0000259" key="6">
    <source>
        <dbReference type="PROSITE" id="PS51489"/>
    </source>
</evidence>
<feature type="domain" description="BUB1 N-terminal" evidence="6">
    <location>
        <begin position="3"/>
        <end position="165"/>
    </location>
</feature>
<gene>
    <name evidence="7" type="ORF">DCAR_021253</name>
</gene>